<reference evidence="2 3" key="1">
    <citation type="submission" date="2024-07" db="EMBL/GenBank/DDBJ databases">
        <title>Chromosome-level genome assembly of the water stick insect Ranatra chinensis (Heteroptera: Nepidae).</title>
        <authorList>
            <person name="Liu X."/>
        </authorList>
    </citation>
    <scope>NUCLEOTIDE SEQUENCE [LARGE SCALE GENOMIC DNA]</scope>
    <source>
        <strain evidence="2">Cailab_2021Rc</strain>
        <tissue evidence="2">Muscle</tissue>
    </source>
</reference>
<evidence type="ECO:0000313" key="3">
    <source>
        <dbReference type="Proteomes" id="UP001558652"/>
    </source>
</evidence>
<dbReference type="Proteomes" id="UP001558652">
    <property type="component" value="Unassembled WGS sequence"/>
</dbReference>
<accession>A0ABD0Y4H8</accession>
<feature type="region of interest" description="Disordered" evidence="1">
    <location>
        <begin position="96"/>
        <end position="168"/>
    </location>
</feature>
<feature type="compositionally biased region" description="Basic and acidic residues" evidence="1">
    <location>
        <begin position="34"/>
        <end position="49"/>
    </location>
</feature>
<gene>
    <name evidence="2" type="ORF">AAG570_003741</name>
</gene>
<evidence type="ECO:0000313" key="2">
    <source>
        <dbReference type="EMBL" id="KAL1122336.1"/>
    </source>
</evidence>
<protein>
    <submittedName>
        <fullName evidence="2">Uncharacterized protein</fullName>
    </submittedName>
</protein>
<feature type="compositionally biased region" description="Polar residues" evidence="1">
    <location>
        <begin position="132"/>
        <end position="143"/>
    </location>
</feature>
<dbReference type="AlphaFoldDB" id="A0ABD0Y4H8"/>
<feature type="region of interest" description="Disordered" evidence="1">
    <location>
        <begin position="24"/>
        <end position="53"/>
    </location>
</feature>
<proteinExistence type="predicted"/>
<comment type="caution">
    <text evidence="2">The sequence shown here is derived from an EMBL/GenBank/DDBJ whole genome shotgun (WGS) entry which is preliminary data.</text>
</comment>
<keyword evidence="3" id="KW-1185">Reference proteome</keyword>
<dbReference type="EMBL" id="JBFDAA010000014">
    <property type="protein sequence ID" value="KAL1122336.1"/>
    <property type="molecule type" value="Genomic_DNA"/>
</dbReference>
<evidence type="ECO:0000256" key="1">
    <source>
        <dbReference type="SAM" id="MobiDB-lite"/>
    </source>
</evidence>
<organism evidence="2 3">
    <name type="scientific">Ranatra chinensis</name>
    <dbReference type="NCBI Taxonomy" id="642074"/>
    <lineage>
        <taxon>Eukaryota</taxon>
        <taxon>Metazoa</taxon>
        <taxon>Ecdysozoa</taxon>
        <taxon>Arthropoda</taxon>
        <taxon>Hexapoda</taxon>
        <taxon>Insecta</taxon>
        <taxon>Pterygota</taxon>
        <taxon>Neoptera</taxon>
        <taxon>Paraneoptera</taxon>
        <taxon>Hemiptera</taxon>
        <taxon>Heteroptera</taxon>
        <taxon>Panheteroptera</taxon>
        <taxon>Nepomorpha</taxon>
        <taxon>Nepidae</taxon>
        <taxon>Ranatrinae</taxon>
        <taxon>Ranatra</taxon>
    </lineage>
</organism>
<name>A0ABD0Y4H8_9HEMI</name>
<sequence length="182" mass="20641">MATKRRNMFYENKKQETTEIVWHINSTAGDDDEPKPTRNKELRDSDNFFRKTHKSPIAVQSTLRNRKMTATSAQYFEPCASSKKLVIAVRPELGLRRPGREIWMSGRRGPRWQPDKSRQPAAPSTGNPPDPLSGQSSAETSPLPNKVCKAHVPTQPGPIHPPEGKNLAEATLKYTREHRDQY</sequence>